<dbReference type="Gene3D" id="3.30.300.20">
    <property type="match status" value="1"/>
</dbReference>
<dbReference type="EMBL" id="CP045644">
    <property type="protein sequence ID" value="QFZ84848.1"/>
    <property type="molecule type" value="Genomic_DNA"/>
</dbReference>
<protein>
    <submittedName>
        <fullName evidence="1">OsmC family peroxiredoxin</fullName>
    </submittedName>
</protein>
<evidence type="ECO:0000313" key="2">
    <source>
        <dbReference type="Proteomes" id="UP000326780"/>
    </source>
</evidence>
<reference evidence="1 2" key="1">
    <citation type="submission" date="2019-10" db="EMBL/GenBank/DDBJ databases">
        <title>Complete genome sequence of Variovorax paradoxus 5C-2.</title>
        <authorList>
            <person name="Gogoleva N.E."/>
            <person name="Balkin A.S."/>
        </authorList>
    </citation>
    <scope>NUCLEOTIDE SEQUENCE [LARGE SCALE GENOMIC DNA]</scope>
    <source>
        <strain evidence="1 2">5C-2</strain>
    </source>
</reference>
<name>A0A5Q0M6N4_VARPD</name>
<dbReference type="AlphaFoldDB" id="A0A5Q0M6N4"/>
<dbReference type="Pfam" id="PF02566">
    <property type="entry name" value="OsmC"/>
    <property type="match status" value="1"/>
</dbReference>
<sequence>MAHGVSATIVSTDVNFNHRIQVGKFQLVADEPASLGGQGAGPAPYDYYLAALSACTAITLRMYAQRKGWELGEFKAELSFTKDADGKAHIHRVLHASGPLTDAQWSRLLEVVANTPVTKTMREGAEITSERGAAAAVA</sequence>
<dbReference type="RefSeq" id="WP_153283469.1">
    <property type="nucleotide sequence ID" value="NZ_CP045644.1"/>
</dbReference>
<evidence type="ECO:0000313" key="1">
    <source>
        <dbReference type="EMBL" id="QFZ84848.1"/>
    </source>
</evidence>
<dbReference type="InterPro" id="IPR003718">
    <property type="entry name" value="OsmC/Ohr_fam"/>
</dbReference>
<gene>
    <name evidence="1" type="ORF">GFK26_19830</name>
</gene>
<dbReference type="PANTHER" id="PTHR39624">
    <property type="entry name" value="PROTEIN INVOLVED IN RIMO-MEDIATED BETA-METHYLTHIOLATION OF RIBOSOMAL PROTEIN S12 YCAO"/>
    <property type="match status" value="1"/>
</dbReference>
<dbReference type="InterPro" id="IPR015946">
    <property type="entry name" value="KH_dom-like_a/b"/>
</dbReference>
<proteinExistence type="predicted"/>
<dbReference type="SUPFAM" id="SSF82784">
    <property type="entry name" value="OsmC-like"/>
    <property type="match status" value="1"/>
</dbReference>
<dbReference type="PANTHER" id="PTHR39624:SF2">
    <property type="entry name" value="OSMC-LIKE PROTEIN"/>
    <property type="match status" value="1"/>
</dbReference>
<dbReference type="InterPro" id="IPR036102">
    <property type="entry name" value="OsmC/Ohrsf"/>
</dbReference>
<organism evidence="1 2">
    <name type="scientific">Variovorax paradoxus</name>
    <dbReference type="NCBI Taxonomy" id="34073"/>
    <lineage>
        <taxon>Bacteria</taxon>
        <taxon>Pseudomonadati</taxon>
        <taxon>Pseudomonadota</taxon>
        <taxon>Betaproteobacteria</taxon>
        <taxon>Burkholderiales</taxon>
        <taxon>Comamonadaceae</taxon>
        <taxon>Variovorax</taxon>
    </lineage>
</organism>
<accession>A0A5Q0M6N4</accession>
<dbReference type="Proteomes" id="UP000326780">
    <property type="component" value="Chromosome"/>
</dbReference>